<sequence length="71" mass="7925">MVTTVDNAKNIAAQSIPVQKRVMAYLTYFRMHLAICIVFYIVTYAITYRLSQHIFLVNKDGKGNGAAANEG</sequence>
<dbReference type="AlphaFoldDB" id="A0A5C6C7N1"/>
<name>A0A5C6C7N1_9BACT</name>
<comment type="caution">
    <text evidence="2">The sequence shown here is derived from an EMBL/GenBank/DDBJ whole genome shotgun (WGS) entry which is preliminary data.</text>
</comment>
<keyword evidence="3" id="KW-1185">Reference proteome</keyword>
<keyword evidence="1" id="KW-1133">Transmembrane helix</keyword>
<accession>A0A5C6C7N1</accession>
<evidence type="ECO:0000313" key="3">
    <source>
        <dbReference type="Proteomes" id="UP000319908"/>
    </source>
</evidence>
<dbReference type="EMBL" id="SJPU01000001">
    <property type="protein sequence ID" value="TWU19436.1"/>
    <property type="molecule type" value="Genomic_DNA"/>
</dbReference>
<keyword evidence="1" id="KW-0472">Membrane</keyword>
<reference evidence="2 3" key="1">
    <citation type="journal article" date="2020" name="Antonie Van Leeuwenhoek">
        <title>Rhodopirellula heiligendammensis sp. nov., Rhodopirellula pilleata sp. nov., and Rhodopirellula solitaria sp. nov. isolated from natural or artificial marine surfaces in Northern Germany and California, USA, and emended description of the genus Rhodopirellula.</title>
        <authorList>
            <person name="Kallscheuer N."/>
            <person name="Wiegand S."/>
            <person name="Jogler M."/>
            <person name="Boedeker C."/>
            <person name="Peeters S.H."/>
            <person name="Rast P."/>
            <person name="Heuer A."/>
            <person name="Jetten M.S.M."/>
            <person name="Rohde M."/>
            <person name="Jogler C."/>
        </authorList>
    </citation>
    <scope>NUCLEOTIDE SEQUENCE [LARGE SCALE GENOMIC DNA]</scope>
    <source>
        <strain evidence="2 3">Poly21</strain>
    </source>
</reference>
<evidence type="ECO:0000313" key="2">
    <source>
        <dbReference type="EMBL" id="TWU19436.1"/>
    </source>
</evidence>
<keyword evidence="1" id="KW-0812">Transmembrane</keyword>
<dbReference type="Proteomes" id="UP000319908">
    <property type="component" value="Unassembled WGS sequence"/>
</dbReference>
<evidence type="ECO:0000256" key="1">
    <source>
        <dbReference type="SAM" id="Phobius"/>
    </source>
</evidence>
<feature type="transmembrane region" description="Helical" evidence="1">
    <location>
        <begin position="25"/>
        <end position="46"/>
    </location>
</feature>
<protein>
    <submittedName>
        <fullName evidence="2">Uncharacterized protein</fullName>
    </submittedName>
</protein>
<proteinExistence type="predicted"/>
<organism evidence="2 3">
    <name type="scientific">Allorhodopirellula heiligendammensis</name>
    <dbReference type="NCBI Taxonomy" id="2714739"/>
    <lineage>
        <taxon>Bacteria</taxon>
        <taxon>Pseudomonadati</taxon>
        <taxon>Planctomycetota</taxon>
        <taxon>Planctomycetia</taxon>
        <taxon>Pirellulales</taxon>
        <taxon>Pirellulaceae</taxon>
        <taxon>Allorhodopirellula</taxon>
    </lineage>
</organism>
<gene>
    <name evidence="2" type="ORF">Poly21_16090</name>
</gene>